<dbReference type="PANTHER" id="PTHR39550:SF1">
    <property type="entry name" value="SLL0658 PROTEIN"/>
    <property type="match status" value="1"/>
</dbReference>
<organism evidence="1">
    <name type="scientific">Candidatus Kentrum sp. DK</name>
    <dbReference type="NCBI Taxonomy" id="2126562"/>
    <lineage>
        <taxon>Bacteria</taxon>
        <taxon>Pseudomonadati</taxon>
        <taxon>Pseudomonadota</taxon>
        <taxon>Gammaproteobacteria</taxon>
        <taxon>Candidatus Kentrum</taxon>
    </lineage>
</organism>
<proteinExistence type="predicted"/>
<protein>
    <recommendedName>
        <fullName evidence="2">DUF3368 domain-containing protein</fullName>
    </recommendedName>
</protein>
<evidence type="ECO:0000313" key="1">
    <source>
        <dbReference type="EMBL" id="VFJ67054.1"/>
    </source>
</evidence>
<gene>
    <name evidence="1" type="ORF">BECKDK2373B_GA0170837_11837</name>
</gene>
<name>A0A450TIC6_9GAMM</name>
<evidence type="ECO:0008006" key="2">
    <source>
        <dbReference type="Google" id="ProtNLM"/>
    </source>
</evidence>
<dbReference type="Pfam" id="PF11848">
    <property type="entry name" value="DUF3368"/>
    <property type="match status" value="1"/>
</dbReference>
<dbReference type="AlphaFoldDB" id="A0A450TIC6"/>
<dbReference type="PANTHER" id="PTHR39550">
    <property type="entry name" value="SLL0658 PROTEIN"/>
    <property type="match status" value="1"/>
</dbReference>
<dbReference type="EMBL" id="CAADEX010000183">
    <property type="protein sequence ID" value="VFJ67054.1"/>
    <property type="molecule type" value="Genomic_DNA"/>
</dbReference>
<sequence>MLLSWLPNLFGEIWIPGAVANELAEGRRKGYEAPDPVDYEWLRVVESENTPSEWLSLDLGAGEIGAMSLGLENPDKIILLDDLLAREIAKEAGLTVWGTLRILLEAKSKGLTNAIEPLIGHLCRKGMWLSDNIRRRVLGLAGE</sequence>
<accession>A0A450TIC6</accession>
<dbReference type="InterPro" id="IPR021799">
    <property type="entry name" value="PIN-like_prokaryotic"/>
</dbReference>
<reference evidence="1" key="1">
    <citation type="submission" date="2019-02" db="EMBL/GenBank/DDBJ databases">
        <authorList>
            <person name="Gruber-Vodicka R. H."/>
            <person name="Seah K. B. B."/>
        </authorList>
    </citation>
    <scope>NUCLEOTIDE SEQUENCE</scope>
    <source>
        <strain evidence="1">BECK_DK47</strain>
    </source>
</reference>